<feature type="domain" description="Protein kinase" evidence="10">
    <location>
        <begin position="18"/>
        <end position="306"/>
    </location>
</feature>
<keyword evidence="13" id="KW-1185">Reference proteome</keyword>
<dbReference type="PROSITE" id="PS50011">
    <property type="entry name" value="PROTEIN_KINASE_DOM"/>
    <property type="match status" value="1"/>
</dbReference>
<evidence type="ECO:0000256" key="2">
    <source>
        <dbReference type="ARBA" id="ARBA00022527"/>
    </source>
</evidence>
<dbReference type="SUPFAM" id="SSF54184">
    <property type="entry name" value="Penicillin-binding protein 2x (pbp-2x), c-terminal domain"/>
    <property type="match status" value="1"/>
</dbReference>
<dbReference type="STRING" id="145854.GA0074692_0347"/>
<evidence type="ECO:0000256" key="3">
    <source>
        <dbReference type="ARBA" id="ARBA00022679"/>
    </source>
</evidence>
<keyword evidence="6" id="KW-0067">ATP-binding</keyword>
<dbReference type="PANTHER" id="PTHR43289:SF34">
    <property type="entry name" value="SERINE_THREONINE-PROTEIN KINASE YBDM-RELATED"/>
    <property type="match status" value="1"/>
</dbReference>
<sequence>MDTQVADTLLGSLIDGRYRIRGRVARGGMATVYTATDERLERTVAVKIIHPTQAPDPRSPLAGFVERFTDEAKTIARLTHPNVVAVYDQGTHRGLPYLVMEYVRGRTLRDVLAERRRLNPDEALAITEQMLAAIGAAHRAGLVHRDVKPENVLVAEAPTGGAANLVDSVVKVADFGLARAVEASADEEQGTQLMATVAYVAPELVTDGHADPRTDVYSAGIVLFEMLTGRVPYDGDRPVDVAWQHVDRDVPAPSTLVPGLPKALDELVVRATRREPGTRPPDAGAFLAEVQVVREDLGNNNTHTAVLRRVADDTVSAVAQPTMAVASVRPAERPSWARLPEPKPGRHSPNTAPDQPHRRRAAPTGNSPWDRLRRQVSEAAPGRLALVAAVVVVGLLLAGGGWWFGVGRYTVAPELVSLTKAEAETQASRAGLSLTYADPRYDAKAPRDSVLAQEPASAERIVKGGTITLTLSLGPDRFPVPDVVGKEYELAEADLRHLGLEVVKGPARYDDNLPAGVVLDTNPKADAEVNVGAKVTVVVSRGRAPITVPNLVGKSVTDARKELQQLGLVPVETYRDSDRPKDEVIGQSPADGSGVEKGAEVKMEVSKGPAPVAVPRVVDMPCPQGKQVLESQGFPVVVQFNPNGVVRFQNPPENSQVAPGTPITIGCF</sequence>
<keyword evidence="3" id="KW-0808">Transferase</keyword>
<dbReference type="Pfam" id="PF03793">
    <property type="entry name" value="PASTA"/>
    <property type="match status" value="4"/>
</dbReference>
<feature type="domain" description="PASTA" evidence="11">
    <location>
        <begin position="542"/>
        <end position="607"/>
    </location>
</feature>
<evidence type="ECO:0000256" key="8">
    <source>
        <dbReference type="ARBA" id="ARBA00048679"/>
    </source>
</evidence>
<evidence type="ECO:0000256" key="1">
    <source>
        <dbReference type="ARBA" id="ARBA00012513"/>
    </source>
</evidence>
<comment type="catalytic activity">
    <reaction evidence="7">
        <text>L-threonyl-[protein] + ATP = O-phospho-L-threonyl-[protein] + ADP + H(+)</text>
        <dbReference type="Rhea" id="RHEA:46608"/>
        <dbReference type="Rhea" id="RHEA-COMP:11060"/>
        <dbReference type="Rhea" id="RHEA-COMP:11605"/>
        <dbReference type="ChEBI" id="CHEBI:15378"/>
        <dbReference type="ChEBI" id="CHEBI:30013"/>
        <dbReference type="ChEBI" id="CHEBI:30616"/>
        <dbReference type="ChEBI" id="CHEBI:61977"/>
        <dbReference type="ChEBI" id="CHEBI:456216"/>
        <dbReference type="EC" id="2.7.11.1"/>
    </reaction>
</comment>
<dbReference type="NCBIfam" id="NF033483">
    <property type="entry name" value="PknB_PASTA_kin"/>
    <property type="match status" value="1"/>
</dbReference>
<dbReference type="AlphaFoldDB" id="A0A1C6RM18"/>
<evidence type="ECO:0000259" key="10">
    <source>
        <dbReference type="PROSITE" id="PS50011"/>
    </source>
</evidence>
<dbReference type="SMART" id="SM00220">
    <property type="entry name" value="S_TKc"/>
    <property type="match status" value="1"/>
</dbReference>
<dbReference type="InterPro" id="IPR005543">
    <property type="entry name" value="PASTA_dom"/>
</dbReference>
<name>A0A1C6RM18_9ACTN</name>
<evidence type="ECO:0000259" key="11">
    <source>
        <dbReference type="PROSITE" id="PS51178"/>
    </source>
</evidence>
<dbReference type="OrthoDB" id="308915at2"/>
<dbReference type="SMART" id="SM00740">
    <property type="entry name" value="PASTA"/>
    <property type="match status" value="4"/>
</dbReference>
<keyword evidence="2 12" id="KW-0723">Serine/threonine-protein kinase</keyword>
<dbReference type="PROSITE" id="PS51178">
    <property type="entry name" value="PASTA"/>
    <property type="match status" value="4"/>
</dbReference>
<dbReference type="CDD" id="cd14014">
    <property type="entry name" value="STKc_PknB_like"/>
    <property type="match status" value="1"/>
</dbReference>
<dbReference type="Gene3D" id="3.30.10.20">
    <property type="match status" value="4"/>
</dbReference>
<evidence type="ECO:0000256" key="4">
    <source>
        <dbReference type="ARBA" id="ARBA00022741"/>
    </source>
</evidence>
<dbReference type="EC" id="2.7.11.1" evidence="1"/>
<evidence type="ECO:0000313" key="12">
    <source>
        <dbReference type="EMBL" id="SCL18216.1"/>
    </source>
</evidence>
<dbReference type="SUPFAM" id="SSF56112">
    <property type="entry name" value="Protein kinase-like (PK-like)"/>
    <property type="match status" value="1"/>
</dbReference>
<evidence type="ECO:0000256" key="9">
    <source>
        <dbReference type="SAM" id="MobiDB-lite"/>
    </source>
</evidence>
<organism evidence="12 13">
    <name type="scientific">Micromonospora pallida</name>
    <dbReference type="NCBI Taxonomy" id="145854"/>
    <lineage>
        <taxon>Bacteria</taxon>
        <taxon>Bacillati</taxon>
        <taxon>Actinomycetota</taxon>
        <taxon>Actinomycetes</taxon>
        <taxon>Micromonosporales</taxon>
        <taxon>Micromonosporaceae</taxon>
        <taxon>Micromonospora</taxon>
    </lineage>
</organism>
<dbReference type="Pfam" id="PF00069">
    <property type="entry name" value="Pkinase"/>
    <property type="match status" value="1"/>
</dbReference>
<dbReference type="EMBL" id="FMHW01000002">
    <property type="protein sequence ID" value="SCL18216.1"/>
    <property type="molecule type" value="Genomic_DNA"/>
</dbReference>
<feature type="region of interest" description="Disordered" evidence="9">
    <location>
        <begin position="326"/>
        <end position="370"/>
    </location>
</feature>
<dbReference type="CDD" id="cd06577">
    <property type="entry name" value="PASTA_pknB"/>
    <property type="match status" value="3"/>
</dbReference>
<feature type="domain" description="PASTA" evidence="11">
    <location>
        <begin position="410"/>
        <end position="473"/>
    </location>
</feature>
<dbReference type="RefSeq" id="WP_091638734.1">
    <property type="nucleotide sequence ID" value="NZ_FMHW01000002.1"/>
</dbReference>
<comment type="catalytic activity">
    <reaction evidence="8">
        <text>L-seryl-[protein] + ATP = O-phospho-L-seryl-[protein] + ADP + H(+)</text>
        <dbReference type="Rhea" id="RHEA:17989"/>
        <dbReference type="Rhea" id="RHEA-COMP:9863"/>
        <dbReference type="Rhea" id="RHEA-COMP:11604"/>
        <dbReference type="ChEBI" id="CHEBI:15378"/>
        <dbReference type="ChEBI" id="CHEBI:29999"/>
        <dbReference type="ChEBI" id="CHEBI:30616"/>
        <dbReference type="ChEBI" id="CHEBI:83421"/>
        <dbReference type="ChEBI" id="CHEBI:456216"/>
        <dbReference type="EC" id="2.7.11.1"/>
    </reaction>
</comment>
<dbReference type="Gene3D" id="1.10.510.10">
    <property type="entry name" value="Transferase(Phosphotransferase) domain 1"/>
    <property type="match status" value="1"/>
</dbReference>
<dbReference type="Gene3D" id="3.30.200.20">
    <property type="entry name" value="Phosphorylase Kinase, domain 1"/>
    <property type="match status" value="1"/>
</dbReference>
<feature type="domain" description="PASTA" evidence="11">
    <location>
        <begin position="608"/>
        <end position="668"/>
    </location>
</feature>
<dbReference type="PROSITE" id="PS00108">
    <property type="entry name" value="PROTEIN_KINASE_ST"/>
    <property type="match status" value="1"/>
</dbReference>
<dbReference type="InterPro" id="IPR011009">
    <property type="entry name" value="Kinase-like_dom_sf"/>
</dbReference>
<feature type="region of interest" description="Disordered" evidence="9">
    <location>
        <begin position="577"/>
        <end position="596"/>
    </location>
</feature>
<proteinExistence type="predicted"/>
<gene>
    <name evidence="12" type="ORF">GA0074692_0347</name>
</gene>
<keyword evidence="5 12" id="KW-0418">Kinase</keyword>
<reference evidence="13" key="1">
    <citation type="submission" date="2016-06" db="EMBL/GenBank/DDBJ databases">
        <authorList>
            <person name="Varghese N."/>
            <person name="Submissions Spin"/>
        </authorList>
    </citation>
    <scope>NUCLEOTIDE SEQUENCE [LARGE SCALE GENOMIC DNA]</scope>
    <source>
        <strain evidence="13">DSM 43817</strain>
    </source>
</reference>
<feature type="domain" description="PASTA" evidence="11">
    <location>
        <begin position="474"/>
        <end position="541"/>
    </location>
</feature>
<keyword evidence="4" id="KW-0547">Nucleotide-binding</keyword>
<dbReference type="GO" id="GO:0004674">
    <property type="term" value="F:protein serine/threonine kinase activity"/>
    <property type="evidence" value="ECO:0007669"/>
    <property type="project" value="UniProtKB-KW"/>
</dbReference>
<evidence type="ECO:0000313" key="13">
    <source>
        <dbReference type="Proteomes" id="UP000198959"/>
    </source>
</evidence>
<accession>A0A1C6RM18</accession>
<dbReference type="InterPro" id="IPR000719">
    <property type="entry name" value="Prot_kinase_dom"/>
</dbReference>
<evidence type="ECO:0000256" key="7">
    <source>
        <dbReference type="ARBA" id="ARBA00047899"/>
    </source>
</evidence>
<dbReference type="InterPro" id="IPR008271">
    <property type="entry name" value="Ser/Thr_kinase_AS"/>
</dbReference>
<protein>
    <recommendedName>
        <fullName evidence="1">non-specific serine/threonine protein kinase</fullName>
        <ecNumber evidence="1">2.7.11.1</ecNumber>
    </recommendedName>
</protein>
<evidence type="ECO:0000256" key="5">
    <source>
        <dbReference type="ARBA" id="ARBA00022777"/>
    </source>
</evidence>
<dbReference type="GO" id="GO:0005524">
    <property type="term" value="F:ATP binding"/>
    <property type="evidence" value="ECO:0007669"/>
    <property type="project" value="UniProtKB-KW"/>
</dbReference>
<dbReference type="Proteomes" id="UP000198959">
    <property type="component" value="Unassembled WGS sequence"/>
</dbReference>
<evidence type="ECO:0000256" key="6">
    <source>
        <dbReference type="ARBA" id="ARBA00022840"/>
    </source>
</evidence>
<dbReference type="PANTHER" id="PTHR43289">
    <property type="entry name" value="MITOGEN-ACTIVATED PROTEIN KINASE KINASE KINASE 20-RELATED"/>
    <property type="match status" value="1"/>
</dbReference>